<evidence type="ECO:0000259" key="3">
    <source>
        <dbReference type="Pfam" id="PF19040"/>
    </source>
</evidence>
<reference evidence="4 5" key="1">
    <citation type="submission" date="2019-03" db="EMBL/GenBank/DDBJ databases">
        <title>Complete genome sequence of the plant growth promoting strain Pseudomonas fluorescens LBUM677.</title>
        <authorList>
            <person name="Novinscak A."/>
            <person name="Joly D."/>
            <person name="Filion M."/>
        </authorList>
    </citation>
    <scope>NUCLEOTIDE SEQUENCE [LARGE SCALE GENOMIC DNA]</scope>
    <source>
        <strain evidence="4 5">LBUM677</strain>
    </source>
</reference>
<keyword evidence="4" id="KW-0012">Acyltransferase</keyword>
<feature type="transmembrane region" description="Helical" evidence="1">
    <location>
        <begin position="319"/>
        <end position="337"/>
    </location>
</feature>
<feature type="transmembrane region" description="Helical" evidence="1">
    <location>
        <begin position="255"/>
        <end position="273"/>
    </location>
</feature>
<dbReference type="GO" id="GO:0009103">
    <property type="term" value="P:lipopolysaccharide biosynthetic process"/>
    <property type="evidence" value="ECO:0007669"/>
    <property type="project" value="TreeGrafter"/>
</dbReference>
<feature type="transmembrane region" description="Helical" evidence="1">
    <location>
        <begin position="343"/>
        <end position="363"/>
    </location>
</feature>
<dbReference type="AlphaFoldDB" id="A0AAP8YYC4"/>
<name>A0AAP8YYC4_PSEFL</name>
<evidence type="ECO:0000313" key="4">
    <source>
        <dbReference type="EMBL" id="QBX41454.1"/>
    </source>
</evidence>
<dbReference type="Pfam" id="PF01757">
    <property type="entry name" value="Acyl_transf_3"/>
    <property type="match status" value="1"/>
</dbReference>
<organism evidence="4 5">
    <name type="scientific">Pseudomonas fluorescens</name>
    <dbReference type="NCBI Taxonomy" id="294"/>
    <lineage>
        <taxon>Bacteria</taxon>
        <taxon>Pseudomonadati</taxon>
        <taxon>Pseudomonadota</taxon>
        <taxon>Gammaproteobacteria</taxon>
        <taxon>Pseudomonadales</taxon>
        <taxon>Pseudomonadaceae</taxon>
        <taxon>Pseudomonas</taxon>
    </lineage>
</organism>
<dbReference type="EMBL" id="CP038438">
    <property type="protein sequence ID" value="QBX41454.1"/>
    <property type="molecule type" value="Genomic_DNA"/>
</dbReference>
<evidence type="ECO:0000259" key="2">
    <source>
        <dbReference type="Pfam" id="PF01757"/>
    </source>
</evidence>
<dbReference type="GO" id="GO:0016747">
    <property type="term" value="F:acyltransferase activity, transferring groups other than amino-acyl groups"/>
    <property type="evidence" value="ECO:0007669"/>
    <property type="project" value="InterPro"/>
</dbReference>
<feature type="transmembrane region" description="Helical" evidence="1">
    <location>
        <begin position="375"/>
        <end position="394"/>
    </location>
</feature>
<accession>A0AAP8YYC4</accession>
<feature type="transmembrane region" description="Helical" evidence="1">
    <location>
        <begin position="108"/>
        <end position="127"/>
    </location>
</feature>
<feature type="transmembrane region" description="Helical" evidence="1">
    <location>
        <begin position="63"/>
        <end position="82"/>
    </location>
</feature>
<proteinExistence type="predicted"/>
<keyword evidence="1" id="KW-1133">Transmembrane helix</keyword>
<protein>
    <submittedName>
        <fullName evidence="4">Acyltransferase</fullName>
    </submittedName>
</protein>
<dbReference type="Pfam" id="PF19040">
    <property type="entry name" value="SGNH"/>
    <property type="match status" value="1"/>
</dbReference>
<dbReference type="InterPro" id="IPR002656">
    <property type="entry name" value="Acyl_transf_3_dom"/>
</dbReference>
<evidence type="ECO:0000313" key="5">
    <source>
        <dbReference type="Proteomes" id="UP000295797"/>
    </source>
</evidence>
<dbReference type="GO" id="GO:0016020">
    <property type="term" value="C:membrane"/>
    <property type="evidence" value="ECO:0007669"/>
    <property type="project" value="TreeGrafter"/>
</dbReference>
<keyword evidence="4" id="KW-0808">Transferase</keyword>
<gene>
    <name evidence="4" type="ORF">E4T63_13005</name>
</gene>
<keyword evidence="1" id="KW-0812">Transmembrane</keyword>
<keyword evidence="1" id="KW-0472">Membrane</keyword>
<feature type="transmembrane region" description="Helical" evidence="1">
    <location>
        <begin position="139"/>
        <end position="158"/>
    </location>
</feature>
<sequence>MANAKQYHAGVKMPGAMCMTSVSHSKDSKVSTTLQLNNYRPDIDGLRAIAVISVILYHFKIQLFSGGFVGVDIFFVISGYLITKGILDKNSKGTFEFSDFYFRRVRRLIPALLVTIVASYIASFVLFSPADFKQMSGSTLYALSGVSNVFFWMESGYFDTSSIVKPLLHTWSLSVEIQFYIIWPIVFYLIAKAGKVKLLATCLCVVAGCAAAVIYLDKDSSGAFFLTPFRIHEFLFGAIVVLVERFRINKFLNGLAYLFGLVVILYSMMFFDIRATKFPGYAALLPVLGASLMIYAGNSTGFSAPLRSWLATKIGEISYSLYLVHWPIYVFVSYIFFERITPLGVVGLLIATFIFAFALYALIEKPFRSPANSRLSGAEFSLATLGVAALVMVVSSSSWAMNGWDWRLPASIRNIAKIDHDELDKYVWRRQDAFNLRGGFDSESGKEKVLVIGDSQAADLVNMLAEGGHAEKMDIVARSLFTNCSTFYLEPGEENNFFTKVNIMTIQSPELIEPCKLQMARVLDAKLLDQADRVYIAFRWNPEAISYNEKAIAKIVSMTKAKVYVFGRKNLLKSSIELVTALGRTSGIDHFAAKFKSDETKSLNERLAAARNVNFVDLMKITCPKKTSCAVLSPNETAIFFDPSHLSKDGAAYFGKSIAALIDSSSLNN</sequence>
<feature type="transmembrane region" description="Helical" evidence="1">
    <location>
        <begin position="279"/>
        <end position="298"/>
    </location>
</feature>
<dbReference type="PANTHER" id="PTHR23028:SF53">
    <property type="entry name" value="ACYL_TRANSF_3 DOMAIN-CONTAINING PROTEIN"/>
    <property type="match status" value="1"/>
</dbReference>
<dbReference type="InterPro" id="IPR043968">
    <property type="entry name" value="SGNH"/>
</dbReference>
<evidence type="ECO:0000256" key="1">
    <source>
        <dbReference type="SAM" id="Phobius"/>
    </source>
</evidence>
<dbReference type="InterPro" id="IPR050879">
    <property type="entry name" value="Acyltransferase_3"/>
</dbReference>
<feature type="domain" description="Acyltransferase 3" evidence="2">
    <location>
        <begin position="42"/>
        <end position="360"/>
    </location>
</feature>
<feature type="transmembrane region" description="Helical" evidence="1">
    <location>
        <begin position="198"/>
        <end position="216"/>
    </location>
</feature>
<dbReference type="Proteomes" id="UP000295797">
    <property type="component" value="Chromosome"/>
</dbReference>
<feature type="transmembrane region" description="Helical" evidence="1">
    <location>
        <begin position="222"/>
        <end position="243"/>
    </location>
</feature>
<feature type="transmembrane region" description="Helical" evidence="1">
    <location>
        <begin position="170"/>
        <end position="191"/>
    </location>
</feature>
<dbReference type="PANTHER" id="PTHR23028">
    <property type="entry name" value="ACETYLTRANSFERASE"/>
    <property type="match status" value="1"/>
</dbReference>
<feature type="domain" description="SGNH" evidence="3">
    <location>
        <begin position="445"/>
        <end position="658"/>
    </location>
</feature>